<comment type="caution">
    <text evidence="1">The sequence shown here is derived from an EMBL/GenBank/DDBJ whole genome shotgun (WGS) entry which is preliminary data.</text>
</comment>
<feature type="non-terminal residue" evidence="1">
    <location>
        <position position="155"/>
    </location>
</feature>
<dbReference type="EMBL" id="CAXITT010000763">
    <property type="protein sequence ID" value="CAL1546040.1"/>
    <property type="molecule type" value="Genomic_DNA"/>
</dbReference>
<gene>
    <name evidence="1" type="ORF">GSLYS_00019417001</name>
</gene>
<proteinExistence type="predicted"/>
<evidence type="ECO:0000313" key="2">
    <source>
        <dbReference type="Proteomes" id="UP001497497"/>
    </source>
</evidence>
<organism evidence="1 2">
    <name type="scientific">Lymnaea stagnalis</name>
    <name type="common">Great pond snail</name>
    <name type="synonym">Helix stagnalis</name>
    <dbReference type="NCBI Taxonomy" id="6523"/>
    <lineage>
        <taxon>Eukaryota</taxon>
        <taxon>Metazoa</taxon>
        <taxon>Spiralia</taxon>
        <taxon>Lophotrochozoa</taxon>
        <taxon>Mollusca</taxon>
        <taxon>Gastropoda</taxon>
        <taxon>Heterobranchia</taxon>
        <taxon>Euthyneura</taxon>
        <taxon>Panpulmonata</taxon>
        <taxon>Hygrophila</taxon>
        <taxon>Lymnaeoidea</taxon>
        <taxon>Lymnaeidae</taxon>
        <taxon>Lymnaea</taxon>
    </lineage>
</organism>
<sequence length="155" mass="16720">MTPTKRVTRHCASSQEEGSQGFQVRVPSLLKGFSLQGANDSICIATGSSLKNGQVNQVYKMDNGQVNQVYKTDNGQVNQVYKMDFSMENQGLNLIKPLASAVSLGLQPTTPTQRSPMCHKPSVCSPEKKQFSPDLSAIALIHLIKSPLLSPSSVG</sequence>
<keyword evidence="2" id="KW-1185">Reference proteome</keyword>
<dbReference type="AlphaFoldDB" id="A0AAV2II99"/>
<name>A0AAV2II99_LYMST</name>
<reference evidence="1 2" key="1">
    <citation type="submission" date="2024-04" db="EMBL/GenBank/DDBJ databases">
        <authorList>
            <consortium name="Genoscope - CEA"/>
            <person name="William W."/>
        </authorList>
    </citation>
    <scope>NUCLEOTIDE SEQUENCE [LARGE SCALE GENOMIC DNA]</scope>
</reference>
<evidence type="ECO:0000313" key="1">
    <source>
        <dbReference type="EMBL" id="CAL1546040.1"/>
    </source>
</evidence>
<protein>
    <submittedName>
        <fullName evidence="1">Uncharacterized protein</fullName>
    </submittedName>
</protein>
<accession>A0AAV2II99</accession>
<dbReference type="Proteomes" id="UP001497497">
    <property type="component" value="Unassembled WGS sequence"/>
</dbReference>